<evidence type="ECO:0000256" key="15">
    <source>
        <dbReference type="SAM" id="SignalP"/>
    </source>
</evidence>
<feature type="binding site" evidence="14">
    <location>
        <position position="307"/>
    </location>
    <ligand>
        <name>Mg(2+)</name>
        <dbReference type="ChEBI" id="CHEBI:18420"/>
    </ligand>
</feature>
<comment type="subcellular location">
    <subcellularLocation>
        <location evidence="1">Periplasm</location>
    </subcellularLocation>
</comment>
<dbReference type="AlphaFoldDB" id="A0A1G9LGX4"/>
<keyword evidence="6 13" id="KW-0808">Transferase</keyword>
<dbReference type="GO" id="GO:0046872">
    <property type="term" value="F:metal ion binding"/>
    <property type="evidence" value="ECO:0007669"/>
    <property type="project" value="UniProtKB-UniRule"/>
</dbReference>
<dbReference type="PROSITE" id="PS51318">
    <property type="entry name" value="TAT"/>
    <property type="match status" value="1"/>
</dbReference>
<feature type="chain" id="PRO_5039901332" description="FAD:protein FMN transferase" evidence="15">
    <location>
        <begin position="32"/>
        <end position="350"/>
    </location>
</feature>
<dbReference type="PIRSF" id="PIRSF006268">
    <property type="entry name" value="ApbE"/>
    <property type="match status" value="1"/>
</dbReference>
<name>A0A1G9LGX4_9BACT</name>
<dbReference type="InterPro" id="IPR024932">
    <property type="entry name" value="ApbE"/>
</dbReference>
<dbReference type="EC" id="2.7.1.180" evidence="3 13"/>
<feature type="binding site" evidence="14">
    <location>
        <position position="192"/>
    </location>
    <ligand>
        <name>Mg(2+)</name>
        <dbReference type="ChEBI" id="CHEBI:18420"/>
    </ligand>
</feature>
<evidence type="ECO:0000256" key="6">
    <source>
        <dbReference type="ARBA" id="ARBA00022679"/>
    </source>
</evidence>
<protein>
    <recommendedName>
        <fullName evidence="4 13">FAD:protein FMN transferase</fullName>
        <ecNumber evidence="3 13">2.7.1.180</ecNumber>
    </recommendedName>
    <alternativeName>
        <fullName evidence="11 13">Flavin transferase</fullName>
    </alternativeName>
</protein>
<dbReference type="InterPro" id="IPR006311">
    <property type="entry name" value="TAT_signal"/>
</dbReference>
<keyword evidence="15" id="KW-0732">Signal</keyword>
<evidence type="ECO:0000256" key="13">
    <source>
        <dbReference type="PIRNR" id="PIRNR006268"/>
    </source>
</evidence>
<dbReference type="Pfam" id="PF02424">
    <property type="entry name" value="ApbE"/>
    <property type="match status" value="1"/>
</dbReference>
<dbReference type="GO" id="GO:0042597">
    <property type="term" value="C:periplasmic space"/>
    <property type="evidence" value="ECO:0007669"/>
    <property type="project" value="UniProtKB-SubCell"/>
</dbReference>
<keyword evidence="9 13" id="KW-0460">Magnesium</keyword>
<evidence type="ECO:0000256" key="3">
    <source>
        <dbReference type="ARBA" id="ARBA00011955"/>
    </source>
</evidence>
<keyword evidence="8 13" id="KW-0274">FAD</keyword>
<comment type="subunit">
    <text evidence="2">Heterodimer of a large and a small subunit.</text>
</comment>
<dbReference type="PANTHER" id="PTHR30040:SF2">
    <property type="entry name" value="FAD:PROTEIN FMN TRANSFERASE"/>
    <property type="match status" value="1"/>
</dbReference>
<feature type="signal peptide" evidence="15">
    <location>
        <begin position="1"/>
        <end position="31"/>
    </location>
</feature>
<sequence length="350" mass="37688">MPKNSFSRRSFMKTLAATGIGAAFVSTPVAAAMRIASAMRIGDRRYKVSETRFLMGTYVAITALHESKNAAEQATAKAFAEIDRLAALFDRHQSNTPVSVLNETGRLTDVAPELFYVMKKAQTFNSCSKGAFDATVLPVVEMLSKHANPKGQINLTRNDLDDALALVDSDALKISNREISFGKQGMAVTLDGIGKGFIVDCASEILSANGVVNHLINAGGDIRAGGERSKGQPWIVAIEDPAKKGNYPAVIQLKDAAVATSGGYEVYFDADRFHHHVVDPRTAVSPTQSLSVSVTAPTVMQADALSTSAFVMTPQNSINFVNEQKNSECLIVNALEKKLSSKNWNCMVRV</sequence>
<feature type="binding site" evidence="14">
    <location>
        <position position="303"/>
    </location>
    <ligand>
        <name>Mg(2+)</name>
        <dbReference type="ChEBI" id="CHEBI:18420"/>
    </ligand>
</feature>
<dbReference type="InterPro" id="IPR019546">
    <property type="entry name" value="TAT_signal_bac_arc"/>
</dbReference>
<dbReference type="NCBIfam" id="TIGR01409">
    <property type="entry name" value="TAT_signal_seq"/>
    <property type="match status" value="1"/>
</dbReference>
<dbReference type="InterPro" id="IPR003374">
    <property type="entry name" value="ApbE-like_sf"/>
</dbReference>
<evidence type="ECO:0000256" key="12">
    <source>
        <dbReference type="ARBA" id="ARBA00048540"/>
    </source>
</evidence>
<evidence type="ECO:0000313" key="16">
    <source>
        <dbReference type="EMBL" id="SDL61181.1"/>
    </source>
</evidence>
<dbReference type="GO" id="GO:0016740">
    <property type="term" value="F:transferase activity"/>
    <property type="evidence" value="ECO:0007669"/>
    <property type="project" value="UniProtKB-UniRule"/>
</dbReference>
<gene>
    <name evidence="16" type="ORF">SAMN05660337_3379</name>
</gene>
<evidence type="ECO:0000256" key="14">
    <source>
        <dbReference type="PIRSR" id="PIRSR006268-2"/>
    </source>
</evidence>
<evidence type="ECO:0000256" key="2">
    <source>
        <dbReference type="ARBA" id="ARBA00011771"/>
    </source>
</evidence>
<keyword evidence="5 13" id="KW-0285">Flavoprotein</keyword>
<keyword evidence="10" id="KW-0411">Iron-sulfur</keyword>
<dbReference type="Gene3D" id="3.10.520.10">
    <property type="entry name" value="ApbE-like domains"/>
    <property type="match status" value="1"/>
</dbReference>
<dbReference type="SUPFAM" id="SSF143631">
    <property type="entry name" value="ApbE-like"/>
    <property type="match status" value="1"/>
</dbReference>
<proteinExistence type="inferred from homology"/>
<evidence type="ECO:0000313" key="17">
    <source>
        <dbReference type="Proteomes" id="UP000199053"/>
    </source>
</evidence>
<evidence type="ECO:0000256" key="8">
    <source>
        <dbReference type="ARBA" id="ARBA00022827"/>
    </source>
</evidence>
<dbReference type="STRING" id="246191.SAMN05660337_3379"/>
<dbReference type="PANTHER" id="PTHR30040">
    <property type="entry name" value="THIAMINE BIOSYNTHESIS LIPOPROTEIN APBE"/>
    <property type="match status" value="1"/>
</dbReference>
<evidence type="ECO:0000256" key="10">
    <source>
        <dbReference type="ARBA" id="ARBA00023014"/>
    </source>
</evidence>
<comment type="cofactor">
    <cofactor evidence="14">
        <name>Mg(2+)</name>
        <dbReference type="ChEBI" id="CHEBI:18420"/>
    </cofactor>
    <cofactor evidence="14">
        <name>Mn(2+)</name>
        <dbReference type="ChEBI" id="CHEBI:29035"/>
    </cofactor>
    <text evidence="14">Magnesium. Can also use manganese.</text>
</comment>
<evidence type="ECO:0000256" key="9">
    <source>
        <dbReference type="ARBA" id="ARBA00022842"/>
    </source>
</evidence>
<dbReference type="RefSeq" id="WP_244512318.1">
    <property type="nucleotide sequence ID" value="NZ_FNGA01000007.1"/>
</dbReference>
<comment type="catalytic activity">
    <reaction evidence="12 13">
        <text>L-threonyl-[protein] + FAD = FMN-L-threonyl-[protein] + AMP + H(+)</text>
        <dbReference type="Rhea" id="RHEA:36847"/>
        <dbReference type="Rhea" id="RHEA-COMP:11060"/>
        <dbReference type="Rhea" id="RHEA-COMP:11061"/>
        <dbReference type="ChEBI" id="CHEBI:15378"/>
        <dbReference type="ChEBI" id="CHEBI:30013"/>
        <dbReference type="ChEBI" id="CHEBI:57692"/>
        <dbReference type="ChEBI" id="CHEBI:74257"/>
        <dbReference type="ChEBI" id="CHEBI:456215"/>
        <dbReference type="EC" id="2.7.1.180"/>
    </reaction>
</comment>
<dbReference type="GO" id="GO:0051536">
    <property type="term" value="F:iron-sulfur cluster binding"/>
    <property type="evidence" value="ECO:0007669"/>
    <property type="project" value="UniProtKB-KW"/>
</dbReference>
<dbReference type="Proteomes" id="UP000199053">
    <property type="component" value="Unassembled WGS sequence"/>
</dbReference>
<accession>A0A1G9LGX4</accession>
<keyword evidence="17" id="KW-1185">Reference proteome</keyword>
<organism evidence="16 17">
    <name type="scientific">Maridesulfovibrio ferrireducens</name>
    <dbReference type="NCBI Taxonomy" id="246191"/>
    <lineage>
        <taxon>Bacteria</taxon>
        <taxon>Pseudomonadati</taxon>
        <taxon>Thermodesulfobacteriota</taxon>
        <taxon>Desulfovibrionia</taxon>
        <taxon>Desulfovibrionales</taxon>
        <taxon>Desulfovibrionaceae</taxon>
        <taxon>Maridesulfovibrio</taxon>
    </lineage>
</organism>
<keyword evidence="16" id="KW-0449">Lipoprotein</keyword>
<comment type="similarity">
    <text evidence="13">Belongs to the ApbE family.</text>
</comment>
<evidence type="ECO:0000256" key="7">
    <source>
        <dbReference type="ARBA" id="ARBA00022723"/>
    </source>
</evidence>
<evidence type="ECO:0000256" key="4">
    <source>
        <dbReference type="ARBA" id="ARBA00016337"/>
    </source>
</evidence>
<evidence type="ECO:0000256" key="1">
    <source>
        <dbReference type="ARBA" id="ARBA00004418"/>
    </source>
</evidence>
<keyword evidence="10" id="KW-0408">Iron</keyword>
<reference evidence="17" key="1">
    <citation type="submission" date="2016-10" db="EMBL/GenBank/DDBJ databases">
        <authorList>
            <person name="Varghese N."/>
            <person name="Submissions S."/>
        </authorList>
    </citation>
    <scope>NUCLEOTIDE SEQUENCE [LARGE SCALE GENOMIC DNA]</scope>
    <source>
        <strain evidence="17">DSM 16995</strain>
    </source>
</reference>
<dbReference type="EMBL" id="FNGA01000007">
    <property type="protein sequence ID" value="SDL61181.1"/>
    <property type="molecule type" value="Genomic_DNA"/>
</dbReference>
<keyword evidence="7 13" id="KW-0479">Metal-binding</keyword>
<evidence type="ECO:0000256" key="11">
    <source>
        <dbReference type="ARBA" id="ARBA00031306"/>
    </source>
</evidence>
<evidence type="ECO:0000256" key="5">
    <source>
        <dbReference type="ARBA" id="ARBA00022630"/>
    </source>
</evidence>